<dbReference type="AlphaFoldDB" id="G5ABM7"/>
<proteinExistence type="predicted"/>
<evidence type="ECO:0000313" key="1">
    <source>
        <dbReference type="EMBL" id="EGZ06752.1"/>
    </source>
</evidence>
<gene>
    <name evidence="2" type="ORF">PHYSODRAFT_416122</name>
    <name evidence="1" type="ORF">PHYSODRAFT_416890</name>
</gene>
<evidence type="ECO:0008006" key="4">
    <source>
        <dbReference type="Google" id="ProtNLM"/>
    </source>
</evidence>
<feature type="non-terminal residue" evidence="1">
    <location>
        <position position="1"/>
    </location>
</feature>
<evidence type="ECO:0000313" key="3">
    <source>
        <dbReference type="Proteomes" id="UP000002640"/>
    </source>
</evidence>
<dbReference type="KEGG" id="psoj:PHYSODRAFT_416122"/>
<reference evidence="1" key="2">
    <citation type="submission" date="2011-09" db="EMBL/GenBank/DDBJ databases">
        <authorList>
            <consortium name="US DOE Joint Genome Institute (JGI-PGF)"/>
            <person name="Aerts A."/>
            <person name="Grimwood J."/>
            <person name="Schmutz J."/>
            <person name="Lucas S."/>
            <person name="Hammon N."/>
            <person name="Glavina del Rio T."/>
            <person name="Dalin E."/>
            <person name="Tice H."/>
            <person name="Pitluck S."/>
            <person name="Dehal P."/>
            <person name="Chapman J."/>
            <person name="Putman N.H."/>
            <person name="Salamov A.A."/>
            <person name="Terry A."/>
            <person name="Rokhsar D.S."/>
            <person name="Boore J.L."/>
            <person name="Tripathy S."/>
            <person name="Tyler B.M."/>
            <person name="Grigoriev I.V."/>
        </authorList>
    </citation>
    <scope>NUCLEOTIDE SEQUENCE</scope>
    <source>
        <strain evidence="1">P6497</strain>
    </source>
</reference>
<accession>G5ABM7</accession>
<protein>
    <recommendedName>
        <fullName evidence="4">SWIM-type domain-containing protein</fullName>
    </recommendedName>
</protein>
<feature type="non-terminal residue" evidence="1">
    <location>
        <position position="61"/>
    </location>
</feature>
<dbReference type="GeneID" id="20651958"/>
<keyword evidence="3" id="KW-1185">Reference proteome</keyword>
<reference evidence="1 3" key="1">
    <citation type="journal article" date="2006" name="Science">
        <title>Phytophthora genome sequences uncover evolutionary origins and mechanisms of pathogenesis.</title>
        <authorList>
            <person name="Tyler B.M."/>
            <person name="Tripathy S."/>
            <person name="Zhang X."/>
            <person name="Dehal P."/>
            <person name="Jiang R.H."/>
            <person name="Aerts A."/>
            <person name="Arredondo F.D."/>
            <person name="Baxter L."/>
            <person name="Bensasson D."/>
            <person name="Beynon J.L."/>
            <person name="Chapman J."/>
            <person name="Damasceno C.M."/>
            <person name="Dorrance A.E."/>
            <person name="Dou D."/>
            <person name="Dickerman A.W."/>
            <person name="Dubchak I.L."/>
            <person name="Garbelotto M."/>
            <person name="Gijzen M."/>
            <person name="Gordon S.G."/>
            <person name="Govers F."/>
            <person name="Grunwald N.J."/>
            <person name="Huang W."/>
            <person name="Ivors K.L."/>
            <person name="Jones R.W."/>
            <person name="Kamoun S."/>
            <person name="Krampis K."/>
            <person name="Lamour K.H."/>
            <person name="Lee M.K."/>
            <person name="McDonald W.H."/>
            <person name="Medina M."/>
            <person name="Meijer H.J."/>
            <person name="Nordberg E.K."/>
            <person name="Maclean D.J."/>
            <person name="Ospina-Giraldo M.D."/>
            <person name="Morris P.F."/>
            <person name="Phuntumart V."/>
            <person name="Putnam N.H."/>
            <person name="Rash S."/>
            <person name="Rose J.K."/>
            <person name="Sakihama Y."/>
            <person name="Salamov A.A."/>
            <person name="Savidor A."/>
            <person name="Scheuring C.F."/>
            <person name="Smith B.M."/>
            <person name="Sobral B.W."/>
            <person name="Terry A."/>
            <person name="Torto-Alalibo T.A."/>
            <person name="Win J."/>
            <person name="Xu Z."/>
            <person name="Zhang H."/>
            <person name="Grigoriev I.V."/>
            <person name="Rokhsar D.S."/>
            <person name="Boore J.L."/>
        </authorList>
    </citation>
    <scope>NUCLEOTIDE SEQUENCE [LARGE SCALE GENOMIC DNA]</scope>
    <source>
        <strain evidence="1 3">P6497</strain>
    </source>
</reference>
<dbReference type="KEGG" id="psoj:PHYSODRAFT_416890"/>
<dbReference type="RefSeq" id="XP_009537516.1">
    <property type="nucleotide sequence ID" value="XM_009539221.1"/>
</dbReference>
<evidence type="ECO:0000313" key="2">
    <source>
        <dbReference type="EMBL" id="EGZ06758.1"/>
    </source>
</evidence>
<dbReference type="Proteomes" id="UP000002640">
    <property type="component" value="Unassembled WGS sequence"/>
</dbReference>
<name>G5ABM7_PHYSP</name>
<dbReference type="GeneID" id="20651918"/>
<dbReference type="EMBL" id="JH159163">
    <property type="protein sequence ID" value="EGZ06758.1"/>
    <property type="molecule type" value="Genomic_DNA"/>
</dbReference>
<dbReference type="InParanoid" id="G5ABM7"/>
<organism evidence="3">
    <name type="scientific">Phytophthora sojae (strain P6497)</name>
    <name type="common">Soybean stem and root rot agent</name>
    <name type="synonym">Phytophthora megasperma f. sp. glycines</name>
    <dbReference type="NCBI Taxonomy" id="1094619"/>
    <lineage>
        <taxon>Eukaryota</taxon>
        <taxon>Sar</taxon>
        <taxon>Stramenopiles</taxon>
        <taxon>Oomycota</taxon>
        <taxon>Peronosporomycetes</taxon>
        <taxon>Peronosporales</taxon>
        <taxon>Peronosporaceae</taxon>
        <taxon>Phytophthora</taxon>
    </lineage>
</organism>
<dbReference type="EMBL" id="JH159163">
    <property type="protein sequence ID" value="EGZ06752.1"/>
    <property type="molecule type" value="Genomic_DNA"/>
</dbReference>
<dbReference type="RefSeq" id="XP_009537522.1">
    <property type="nucleotide sequence ID" value="XM_009539227.1"/>
</dbReference>
<sequence>LGRRQRRKASAMHNHAMKWSLCMAHRMKMPAEGWTVDITEGTCECRYFAKMGHCCHVLGAQ</sequence>